<dbReference type="Gene3D" id="3.20.20.70">
    <property type="entry name" value="Aldolase class I"/>
    <property type="match status" value="1"/>
</dbReference>
<feature type="domain" description="Dihydroorotate dehydrogenase catalytic" evidence="7">
    <location>
        <begin position="4"/>
        <end position="286"/>
    </location>
</feature>
<dbReference type="GO" id="GO:0004152">
    <property type="term" value="F:dihydroorotate dehydrogenase activity"/>
    <property type="evidence" value="ECO:0007669"/>
    <property type="project" value="InterPro"/>
</dbReference>
<accession>A0A316R596</accession>
<evidence type="ECO:0000313" key="9">
    <source>
        <dbReference type="Proteomes" id="UP000262954"/>
    </source>
</evidence>
<keyword evidence="3" id="KW-0285">Flavoprotein</keyword>
<dbReference type="InterPro" id="IPR013785">
    <property type="entry name" value="Aldolase_TIM"/>
</dbReference>
<comment type="caution">
    <text evidence="8">The sequence shown here is derived from an EMBL/GenBank/DDBJ whole genome shotgun (WGS) entry which is preliminary data.</text>
</comment>
<dbReference type="InterPro" id="IPR050074">
    <property type="entry name" value="DHO_dehydrogenase"/>
</dbReference>
<proteinExistence type="predicted"/>
<evidence type="ECO:0000256" key="3">
    <source>
        <dbReference type="ARBA" id="ARBA00022630"/>
    </source>
</evidence>
<reference evidence="8 9" key="1">
    <citation type="journal article" date="2018" name="Nat. Biotechnol.">
        <title>A standardized bacterial taxonomy based on genome phylogeny substantially revises the tree of life.</title>
        <authorList>
            <person name="Parks D.H."/>
            <person name="Chuvochina M."/>
            <person name="Waite D.W."/>
            <person name="Rinke C."/>
            <person name="Skarshewski A."/>
            <person name="Chaumeil P.A."/>
            <person name="Hugenholtz P."/>
        </authorList>
    </citation>
    <scope>NUCLEOTIDE SEQUENCE [LARGE SCALE GENOMIC DNA]</scope>
    <source>
        <strain evidence="8">UBA11482</strain>
    </source>
</reference>
<protein>
    <submittedName>
        <fullName evidence="8">Dihydroorotate dehydrogenase-like protein</fullName>
    </submittedName>
</protein>
<evidence type="ECO:0000256" key="1">
    <source>
        <dbReference type="ARBA" id="ARBA00001917"/>
    </source>
</evidence>
<gene>
    <name evidence="8" type="ORF">DDY73_09755</name>
</gene>
<evidence type="ECO:0000256" key="2">
    <source>
        <dbReference type="ARBA" id="ARBA00004725"/>
    </source>
</evidence>
<dbReference type="GO" id="GO:0005737">
    <property type="term" value="C:cytoplasm"/>
    <property type="evidence" value="ECO:0007669"/>
    <property type="project" value="InterPro"/>
</dbReference>
<dbReference type="RefSeq" id="WP_009318718.1">
    <property type="nucleotide sequence ID" value="NZ_CABKQP010000004.1"/>
</dbReference>
<comment type="pathway">
    <text evidence="2">Pyrimidine metabolism; UMP biosynthesis via de novo pathway.</text>
</comment>
<evidence type="ECO:0000256" key="4">
    <source>
        <dbReference type="ARBA" id="ARBA00022643"/>
    </source>
</evidence>
<name>A0A316R596_9BACT</name>
<dbReference type="Pfam" id="PF01180">
    <property type="entry name" value="DHO_dh"/>
    <property type="match status" value="1"/>
</dbReference>
<dbReference type="PIRSF" id="PIRSF000164">
    <property type="entry name" value="DHO_oxidase"/>
    <property type="match status" value="1"/>
</dbReference>
<evidence type="ECO:0000256" key="6">
    <source>
        <dbReference type="ARBA" id="ARBA00023002"/>
    </source>
</evidence>
<dbReference type="AlphaFoldDB" id="A0A316R596"/>
<dbReference type="PANTHER" id="PTHR48109">
    <property type="entry name" value="DIHYDROOROTATE DEHYDROGENASE (QUINONE), MITOCHONDRIAL-RELATED"/>
    <property type="match status" value="1"/>
</dbReference>
<dbReference type="InterPro" id="IPR012135">
    <property type="entry name" value="Dihydroorotate_DH_1_2"/>
</dbReference>
<dbReference type="EMBL" id="DNWC01000128">
    <property type="protein sequence ID" value="HBJ09274.1"/>
    <property type="molecule type" value="Genomic_DNA"/>
</dbReference>
<comment type="cofactor">
    <cofactor evidence="1">
        <name>FMN</name>
        <dbReference type="ChEBI" id="CHEBI:58210"/>
    </cofactor>
</comment>
<dbReference type="Proteomes" id="UP000262954">
    <property type="component" value="Unassembled WGS sequence"/>
</dbReference>
<dbReference type="GO" id="GO:0006207">
    <property type="term" value="P:'de novo' pyrimidine nucleobase biosynthetic process"/>
    <property type="evidence" value="ECO:0007669"/>
    <property type="project" value="TreeGrafter"/>
</dbReference>
<evidence type="ECO:0000256" key="5">
    <source>
        <dbReference type="ARBA" id="ARBA00022975"/>
    </source>
</evidence>
<dbReference type="NCBIfam" id="NF005741">
    <property type="entry name" value="PRK07565.1"/>
    <property type="match status" value="1"/>
</dbReference>
<dbReference type="GO" id="GO:0044205">
    <property type="term" value="P:'de novo' UMP biosynthetic process"/>
    <property type="evidence" value="ECO:0007669"/>
    <property type="project" value="UniProtKB-UniPathway"/>
</dbReference>
<evidence type="ECO:0000313" key="8">
    <source>
        <dbReference type="EMBL" id="HBJ09274.1"/>
    </source>
</evidence>
<organism evidence="8 9">
    <name type="scientific">Coprobacter fastidiosus</name>
    <dbReference type="NCBI Taxonomy" id="1099853"/>
    <lineage>
        <taxon>Bacteria</taxon>
        <taxon>Pseudomonadati</taxon>
        <taxon>Bacteroidota</taxon>
        <taxon>Bacteroidia</taxon>
        <taxon>Bacteroidales</taxon>
        <taxon>Barnesiellaceae</taxon>
        <taxon>Coprobacter</taxon>
    </lineage>
</organism>
<dbReference type="SUPFAM" id="SSF51395">
    <property type="entry name" value="FMN-linked oxidoreductases"/>
    <property type="match status" value="1"/>
</dbReference>
<keyword evidence="4" id="KW-0288">FMN</keyword>
<dbReference type="InterPro" id="IPR005720">
    <property type="entry name" value="Dihydroorotate_DH_cat"/>
</dbReference>
<dbReference type="UniPathway" id="UPA00070"/>
<dbReference type="PANTHER" id="PTHR48109:SF3">
    <property type="entry name" value="SLL0744 PROTEIN"/>
    <property type="match status" value="1"/>
</dbReference>
<evidence type="ECO:0000259" key="7">
    <source>
        <dbReference type="Pfam" id="PF01180"/>
    </source>
</evidence>
<keyword evidence="5" id="KW-0665">Pyrimidine biosynthesis</keyword>
<keyword evidence="6" id="KW-0560">Oxidoreductase</keyword>
<sequence>METLQTAYAGLTLRNPLIVASSGLTNNIDKIKDLEKAGAGAVVLKSLFEEQILDQAHHVLYHSADYPEAYDYVQNYVRSHRIEEYLTLIREAKASCSIPIIASINCYDNGSWVSFARDMEAAGADAIEINILKIATVLDEKPGEYEKLHTDILKAIKNAVKIPVTVKMGQRFSNIVAVVNQLKANNADGVVLFNRFYQPDIDIHKMQFTSGTVFSSSSDFSNTMRWIGIVSGQIPNLSLAASTGVHEPEAVIKALLAGASAVELCSVLYQHGNGIIMQMLTILEEWMQSQGFKTIGEFKGLLNFKNVPDQSYYERVQFMKYFSNRD</sequence>